<reference evidence="3" key="1">
    <citation type="submission" date="2016-06" db="UniProtKB">
        <authorList>
            <consortium name="WormBaseParasite"/>
        </authorList>
    </citation>
    <scope>IDENTIFICATION</scope>
</reference>
<evidence type="ECO:0000313" key="1">
    <source>
        <dbReference type="EMBL" id="VDP06810.1"/>
    </source>
</evidence>
<dbReference type="Proteomes" id="UP000279833">
    <property type="component" value="Unassembled WGS sequence"/>
</dbReference>
<gene>
    <name evidence="1" type="ORF">SCUD_LOCUS6719</name>
</gene>
<protein>
    <submittedName>
        <fullName evidence="3">HicB-like domain-containing protein</fullName>
    </submittedName>
</protein>
<proteinExistence type="predicted"/>
<organism evidence="3">
    <name type="scientific">Schistosoma curassoni</name>
    <dbReference type="NCBI Taxonomy" id="6186"/>
    <lineage>
        <taxon>Eukaryota</taxon>
        <taxon>Metazoa</taxon>
        <taxon>Spiralia</taxon>
        <taxon>Lophotrochozoa</taxon>
        <taxon>Platyhelminthes</taxon>
        <taxon>Trematoda</taxon>
        <taxon>Digenea</taxon>
        <taxon>Strigeidida</taxon>
        <taxon>Schistosomatoidea</taxon>
        <taxon>Schistosomatidae</taxon>
        <taxon>Schistosoma</taxon>
    </lineage>
</organism>
<sequence length="99" mass="11507">MIQPIKFYVNQDANEDPGGVYTCFCVADSLEHWLVLHSAEVECLDMGDSIKETQILIDRLNVLERNTLPQISRYEKVKQLTKVCLDVTFKTFNIQWLRS</sequence>
<reference evidence="1 2" key="2">
    <citation type="submission" date="2018-11" db="EMBL/GenBank/DDBJ databases">
        <authorList>
            <consortium name="Pathogen Informatics"/>
        </authorList>
    </citation>
    <scope>NUCLEOTIDE SEQUENCE [LARGE SCALE GENOMIC DNA]</scope>
    <source>
        <strain evidence="1">Dakar</strain>
        <strain evidence="2">Dakar, Senegal</strain>
    </source>
</reference>
<dbReference type="STRING" id="6186.A0A183JVH3"/>
<keyword evidence="2" id="KW-1185">Reference proteome</keyword>
<accession>A0A183JVH3</accession>
<evidence type="ECO:0000313" key="2">
    <source>
        <dbReference type="Proteomes" id="UP000279833"/>
    </source>
</evidence>
<evidence type="ECO:0000313" key="3">
    <source>
        <dbReference type="WBParaSite" id="SCUD_0000671801-mRNA-1"/>
    </source>
</evidence>
<dbReference type="AlphaFoldDB" id="A0A183JVH3"/>
<dbReference type="WBParaSite" id="SCUD_0000671801-mRNA-1">
    <property type="protein sequence ID" value="SCUD_0000671801-mRNA-1"/>
    <property type="gene ID" value="SCUD_0000671801"/>
</dbReference>
<name>A0A183JVH3_9TREM</name>
<dbReference type="EMBL" id="UZAK01016453">
    <property type="protein sequence ID" value="VDP06810.1"/>
    <property type="molecule type" value="Genomic_DNA"/>
</dbReference>